<dbReference type="RefSeq" id="WP_310772796.1">
    <property type="nucleotide sequence ID" value="NZ_CP134050.1"/>
</dbReference>
<comment type="catalytic activity">
    <reaction evidence="1 9">
        <text>N-(5-phospho-beta-D-ribosyl)anthranilate = 1-(2-carboxyphenylamino)-1-deoxy-D-ribulose 5-phosphate</text>
        <dbReference type="Rhea" id="RHEA:21540"/>
        <dbReference type="ChEBI" id="CHEBI:18277"/>
        <dbReference type="ChEBI" id="CHEBI:58613"/>
        <dbReference type="EC" id="5.3.1.24"/>
    </reaction>
</comment>
<dbReference type="PANTHER" id="PTHR42894:SF1">
    <property type="entry name" value="N-(5'-PHOSPHORIBOSYL)ANTHRANILATE ISOMERASE"/>
    <property type="match status" value="1"/>
</dbReference>
<dbReference type="GO" id="GO:0016853">
    <property type="term" value="F:isomerase activity"/>
    <property type="evidence" value="ECO:0007669"/>
    <property type="project" value="UniProtKB-KW"/>
</dbReference>
<accession>A0ABY9TBN1</accession>
<comment type="pathway">
    <text evidence="2 9">Amino-acid biosynthesis; L-tryptophan biosynthesis; L-tryptophan from chorismate: step 3/5.</text>
</comment>
<evidence type="ECO:0000313" key="12">
    <source>
        <dbReference type="Proteomes" id="UP001256827"/>
    </source>
</evidence>
<gene>
    <name evidence="9" type="primary">trpF</name>
    <name evidence="11" type="ORF">RGB73_13445</name>
</gene>
<dbReference type="Gene3D" id="3.20.20.70">
    <property type="entry name" value="Aldolase class I"/>
    <property type="match status" value="1"/>
</dbReference>
<organism evidence="11 12">
    <name type="scientific">Brevibacillus brevis</name>
    <name type="common">Bacillus brevis</name>
    <dbReference type="NCBI Taxonomy" id="1393"/>
    <lineage>
        <taxon>Bacteria</taxon>
        <taxon>Bacillati</taxon>
        <taxon>Bacillota</taxon>
        <taxon>Bacilli</taxon>
        <taxon>Bacillales</taxon>
        <taxon>Paenibacillaceae</taxon>
        <taxon>Brevibacillus</taxon>
    </lineage>
</organism>
<dbReference type="Pfam" id="PF00697">
    <property type="entry name" value="PRAI"/>
    <property type="match status" value="1"/>
</dbReference>
<sequence>MTRIKICGIKQADTLELLRDLGVDYVGFVFAPSKRQVDAASATALLASVTGHPPAVGVFVNPTMEELADVVAQVPLAVIQLHGQESPAFCQEARDRFGLQVWKALAVGGEEDATREIGRYTDAVDAFLFDTYDPSQAGGTGKRFSWDHIPRLQEKCGEKSCIIAGGINPENVAELVGRYKAEMIDVSSGVETDGVKDGEKIKTLVERVKAHEGSSGSYASRA</sequence>
<dbReference type="HAMAP" id="MF_00135">
    <property type="entry name" value="PRAI"/>
    <property type="match status" value="1"/>
</dbReference>
<dbReference type="CDD" id="cd00405">
    <property type="entry name" value="PRAI"/>
    <property type="match status" value="1"/>
</dbReference>
<dbReference type="InterPro" id="IPR011060">
    <property type="entry name" value="RibuloseP-bd_barrel"/>
</dbReference>
<evidence type="ECO:0000256" key="1">
    <source>
        <dbReference type="ARBA" id="ARBA00001164"/>
    </source>
</evidence>
<proteinExistence type="inferred from homology"/>
<evidence type="ECO:0000256" key="8">
    <source>
        <dbReference type="ARBA" id="ARBA00023235"/>
    </source>
</evidence>
<dbReference type="PANTHER" id="PTHR42894">
    <property type="entry name" value="N-(5'-PHOSPHORIBOSYL)ANTHRANILATE ISOMERASE"/>
    <property type="match status" value="1"/>
</dbReference>
<keyword evidence="7 9" id="KW-0057">Aromatic amino acid biosynthesis</keyword>
<keyword evidence="8 9" id="KW-0413">Isomerase</keyword>
<dbReference type="EMBL" id="CP134050">
    <property type="protein sequence ID" value="WNC17267.1"/>
    <property type="molecule type" value="Genomic_DNA"/>
</dbReference>
<keyword evidence="12" id="KW-1185">Reference proteome</keyword>
<dbReference type="EC" id="5.3.1.24" evidence="3 9"/>
<evidence type="ECO:0000256" key="9">
    <source>
        <dbReference type="HAMAP-Rule" id="MF_00135"/>
    </source>
</evidence>
<dbReference type="InterPro" id="IPR013785">
    <property type="entry name" value="Aldolase_TIM"/>
</dbReference>
<protein>
    <recommendedName>
        <fullName evidence="4 9">N-(5'-phosphoribosyl)anthranilate isomerase</fullName>
        <shortName evidence="9">PRAI</shortName>
        <ecNumber evidence="3 9">5.3.1.24</ecNumber>
    </recommendedName>
</protein>
<dbReference type="InterPro" id="IPR044643">
    <property type="entry name" value="TrpF_fam"/>
</dbReference>
<evidence type="ECO:0000256" key="4">
    <source>
        <dbReference type="ARBA" id="ARBA00022272"/>
    </source>
</evidence>
<evidence type="ECO:0000256" key="2">
    <source>
        <dbReference type="ARBA" id="ARBA00004664"/>
    </source>
</evidence>
<evidence type="ECO:0000313" key="11">
    <source>
        <dbReference type="EMBL" id="WNC17267.1"/>
    </source>
</evidence>
<comment type="similarity">
    <text evidence="9">Belongs to the TrpF family.</text>
</comment>
<name>A0ABY9TBN1_BREBE</name>
<dbReference type="Proteomes" id="UP001256827">
    <property type="component" value="Chromosome"/>
</dbReference>
<evidence type="ECO:0000256" key="6">
    <source>
        <dbReference type="ARBA" id="ARBA00022822"/>
    </source>
</evidence>
<keyword evidence="5 9" id="KW-0028">Amino-acid biosynthesis</keyword>
<evidence type="ECO:0000256" key="7">
    <source>
        <dbReference type="ARBA" id="ARBA00023141"/>
    </source>
</evidence>
<feature type="domain" description="N-(5'phosphoribosyl) anthranilate isomerase (PRAI)" evidence="10">
    <location>
        <begin position="4"/>
        <end position="206"/>
    </location>
</feature>
<dbReference type="InterPro" id="IPR001240">
    <property type="entry name" value="PRAI_dom"/>
</dbReference>
<evidence type="ECO:0000259" key="10">
    <source>
        <dbReference type="Pfam" id="PF00697"/>
    </source>
</evidence>
<dbReference type="SUPFAM" id="SSF51366">
    <property type="entry name" value="Ribulose-phoshate binding barrel"/>
    <property type="match status" value="1"/>
</dbReference>
<keyword evidence="6 9" id="KW-0822">Tryptophan biosynthesis</keyword>
<reference evidence="11 12" key="1">
    <citation type="submission" date="2023-09" db="EMBL/GenBank/DDBJ databases">
        <title>Complete Genome and Methylome dissection of Bacillus brevis NEB573 original source of BbsI restriction endonuclease.</title>
        <authorList>
            <person name="Fomenkov A."/>
            <person name="Roberts R.D."/>
        </authorList>
    </citation>
    <scope>NUCLEOTIDE SEQUENCE [LARGE SCALE GENOMIC DNA]</scope>
    <source>
        <strain evidence="11 12">NEB573</strain>
    </source>
</reference>
<evidence type="ECO:0000256" key="5">
    <source>
        <dbReference type="ARBA" id="ARBA00022605"/>
    </source>
</evidence>
<evidence type="ECO:0000256" key="3">
    <source>
        <dbReference type="ARBA" id="ARBA00012572"/>
    </source>
</evidence>